<dbReference type="InterPro" id="IPR029039">
    <property type="entry name" value="Flavoprotein-like_sf"/>
</dbReference>
<protein>
    <submittedName>
        <fullName evidence="4">Flavodoxin family protein</fullName>
    </submittedName>
</protein>
<evidence type="ECO:0000313" key="4">
    <source>
        <dbReference type="EMBL" id="NNU77660.1"/>
    </source>
</evidence>
<dbReference type="InterPro" id="IPR051796">
    <property type="entry name" value="ISF_SsuE-like"/>
</dbReference>
<keyword evidence="1" id="KW-0285">Flavoprotein</keyword>
<keyword evidence="2" id="KW-0288">FMN</keyword>
<dbReference type="EMBL" id="JABEYB010000014">
    <property type="protein sequence ID" value="NNU77660.1"/>
    <property type="molecule type" value="Genomic_DNA"/>
</dbReference>
<feature type="domain" description="NADPH-dependent FMN reductase-like" evidence="3">
    <location>
        <begin position="1"/>
        <end position="129"/>
    </location>
</feature>
<name>A0A7Y3SYG2_9CLOT</name>
<organism evidence="4 5">
    <name type="scientific">Clostridium estertheticum</name>
    <dbReference type="NCBI Taxonomy" id="238834"/>
    <lineage>
        <taxon>Bacteria</taxon>
        <taxon>Bacillati</taxon>
        <taxon>Bacillota</taxon>
        <taxon>Clostridia</taxon>
        <taxon>Eubacteriales</taxon>
        <taxon>Clostridiaceae</taxon>
        <taxon>Clostridium</taxon>
    </lineage>
</organism>
<evidence type="ECO:0000259" key="3">
    <source>
        <dbReference type="Pfam" id="PF03358"/>
    </source>
</evidence>
<dbReference type="Pfam" id="PF03358">
    <property type="entry name" value="FMN_red"/>
    <property type="match status" value="1"/>
</dbReference>
<evidence type="ECO:0000256" key="2">
    <source>
        <dbReference type="ARBA" id="ARBA00022643"/>
    </source>
</evidence>
<dbReference type="SUPFAM" id="SSF52218">
    <property type="entry name" value="Flavoproteins"/>
    <property type="match status" value="1"/>
</dbReference>
<evidence type="ECO:0000256" key="1">
    <source>
        <dbReference type="ARBA" id="ARBA00022630"/>
    </source>
</evidence>
<proteinExistence type="predicted"/>
<dbReference type="AlphaFoldDB" id="A0A7Y3SYG2"/>
<reference evidence="4 5" key="1">
    <citation type="submission" date="2020-05" db="EMBL/GenBank/DDBJ databases">
        <title>Complete genome of Clostridium estertheticum subspecies estertheticum, isolated from Vacuum packed lamb meat from New Zealand imported to Switzerland.</title>
        <authorList>
            <person name="Wambui J."/>
            <person name="Stevens M.J.A."/>
            <person name="Stephan R."/>
        </authorList>
    </citation>
    <scope>NUCLEOTIDE SEQUENCE [LARGE SCALE GENOMIC DNA]</scope>
    <source>
        <strain evidence="4 5">CEST001</strain>
    </source>
</reference>
<dbReference type="PANTHER" id="PTHR43278:SF2">
    <property type="entry name" value="IRON-SULFUR FLAVOPROTEIN"/>
    <property type="match status" value="1"/>
</dbReference>
<dbReference type="RefSeq" id="WP_171298294.1">
    <property type="nucleotide sequence ID" value="NZ_CP087098.1"/>
</dbReference>
<accession>A0A7Y3SYG2</accession>
<dbReference type="Gene3D" id="3.40.50.360">
    <property type="match status" value="1"/>
</dbReference>
<evidence type="ECO:0000313" key="5">
    <source>
        <dbReference type="Proteomes" id="UP000531659"/>
    </source>
</evidence>
<dbReference type="PANTHER" id="PTHR43278">
    <property type="entry name" value="NAD(P)H-DEPENDENT FMN-CONTAINING OXIDOREDUCTASE YWQN-RELATED"/>
    <property type="match status" value="1"/>
</dbReference>
<dbReference type="GO" id="GO:0016491">
    <property type="term" value="F:oxidoreductase activity"/>
    <property type="evidence" value="ECO:0007669"/>
    <property type="project" value="InterPro"/>
</dbReference>
<dbReference type="InterPro" id="IPR005025">
    <property type="entry name" value="FMN_Rdtase-like_dom"/>
</dbReference>
<comment type="caution">
    <text evidence="4">The sequence shown here is derived from an EMBL/GenBank/DDBJ whole genome shotgun (WGS) entry which is preliminary data.</text>
</comment>
<sequence>MKILVLNGSPRLNGNTTAIVDAFAEGAREKGHEVNIIPVGQKKIGGCLGCEFCHTRGNGQCVQKDDMGEVYKELETADMLIFASPIYFFSITGQLQSAITRFYATGKPRKVSQTALFLSSGAPEVYNAVIQQYKNVIDYFEAEDKGIKMVYGKNNKSAAMLADMKTFGKSL</sequence>
<dbReference type="Proteomes" id="UP000531659">
    <property type="component" value="Unassembled WGS sequence"/>
</dbReference>
<gene>
    <name evidence="4" type="ORF">HLQ16_17145</name>
</gene>